<organism evidence="3 4">
    <name type="scientific">Mycobacterium phage Phelemich</name>
    <dbReference type="NCBI Taxonomy" id="1383055"/>
    <lineage>
        <taxon>Viruses</taxon>
        <taxon>Duplodnaviria</taxon>
        <taxon>Heunggongvirae</taxon>
        <taxon>Uroviricota</taxon>
        <taxon>Caudoviricetes</taxon>
        <taxon>Bclasvirinae</taxon>
        <taxon>Acadianvirus</taxon>
        <taxon>Acadianvirus reprobate</taxon>
    </lineage>
</organism>
<sequence>MAVGSPGRAVEAPRPPRHRLDAATAPATEASVNIRLLFTGILTLLAGVISTSPQAWVIAVVGGCMIGLAIYRDQMYLAALRARSAPQPPSAGPPVTAERIVRERWRESRERRAS</sequence>
<keyword evidence="2" id="KW-1133">Transmembrane helix</keyword>
<dbReference type="Proteomes" id="UP000015572">
    <property type="component" value="Segment"/>
</dbReference>
<feature type="region of interest" description="Disordered" evidence="1">
    <location>
        <begin position="84"/>
        <end position="114"/>
    </location>
</feature>
<evidence type="ECO:0000313" key="3">
    <source>
        <dbReference type="EMBL" id="AGT13956.1"/>
    </source>
</evidence>
<feature type="compositionally biased region" description="Basic and acidic residues" evidence="1">
    <location>
        <begin position="99"/>
        <end position="114"/>
    </location>
</feature>
<feature type="transmembrane region" description="Helical" evidence="2">
    <location>
        <begin position="55"/>
        <end position="71"/>
    </location>
</feature>
<dbReference type="EMBL" id="KF416341">
    <property type="protein sequence ID" value="AGT13956.1"/>
    <property type="molecule type" value="Genomic_DNA"/>
</dbReference>
<evidence type="ECO:0000256" key="2">
    <source>
        <dbReference type="SAM" id="Phobius"/>
    </source>
</evidence>
<feature type="region of interest" description="Disordered" evidence="1">
    <location>
        <begin position="1"/>
        <end position="24"/>
    </location>
</feature>
<accession>S5Z8Z6</accession>
<name>S5Z8Z6_9CAUD</name>
<gene>
    <name evidence="3" type="primary">42</name>
    <name evidence="3" type="ORF">PHELEMICH_42</name>
</gene>
<evidence type="ECO:0000313" key="4">
    <source>
        <dbReference type="Proteomes" id="UP000015572"/>
    </source>
</evidence>
<evidence type="ECO:0000256" key="1">
    <source>
        <dbReference type="SAM" id="MobiDB-lite"/>
    </source>
</evidence>
<dbReference type="KEGG" id="vg:16546791"/>
<protein>
    <submittedName>
        <fullName evidence="3">Uncharacterized protein</fullName>
    </submittedName>
</protein>
<dbReference type="GeneID" id="16546791"/>
<keyword evidence="2" id="KW-0472">Membrane</keyword>
<reference evidence="3 4" key="1">
    <citation type="submission" date="2013-07" db="EMBL/GenBank/DDBJ databases">
        <authorList>
            <person name="Dludla P."/>
            <person name="Dlamini T."/>
            <person name="Khumalo Z."/>
            <person name="Masondo G."/>
            <person name="Mazeka N."/>
            <person name="Ngcobo S."/>
            <person name="Nkondlo N."/>
            <person name="Mbhele L."/>
            <person name="Mbisi Z."/>
            <person name="Mkhwanazi S."/>
            <person name="Mvubu N."/>
            <person name="Naicker R."/>
            <person name="Ncube M."/>
            <person name="Wilson T."/>
            <person name="Mayer O."/>
            <person name="Jain P."/>
            <person name="Larsen M.H."/>
            <person name="Jacobs W.R."/>
            <person name="Rubin E.J."/>
            <person name="Russell D.A."/>
            <person name="Bowman C.A."/>
            <person name="Hendrix R.W."/>
            <person name="Jacobs-Sera D."/>
            <person name="Hatfull G.F."/>
        </authorList>
    </citation>
    <scope>NUCLEOTIDE SEQUENCE [LARGE SCALE GENOMIC DNA]</scope>
</reference>
<keyword evidence="2" id="KW-0812">Transmembrane</keyword>
<feature type="transmembrane region" description="Helical" evidence="2">
    <location>
        <begin position="32"/>
        <end position="49"/>
    </location>
</feature>
<proteinExistence type="predicted"/>
<dbReference type="RefSeq" id="YP_008409868.1">
    <property type="nucleotide sequence ID" value="NC_022063.1"/>
</dbReference>